<evidence type="ECO:0000256" key="1">
    <source>
        <dbReference type="SAM" id="Phobius"/>
    </source>
</evidence>
<dbReference type="AlphaFoldDB" id="A0A0A9BP74"/>
<sequence length="40" mass="4464">MVEPSKCVLRGCVLLFLHFTFLFSALFLSTCPATVRSELS</sequence>
<name>A0A0A9BP74_ARUDO</name>
<organism evidence="2">
    <name type="scientific">Arundo donax</name>
    <name type="common">Giant reed</name>
    <name type="synonym">Donax arundinaceus</name>
    <dbReference type="NCBI Taxonomy" id="35708"/>
    <lineage>
        <taxon>Eukaryota</taxon>
        <taxon>Viridiplantae</taxon>
        <taxon>Streptophyta</taxon>
        <taxon>Embryophyta</taxon>
        <taxon>Tracheophyta</taxon>
        <taxon>Spermatophyta</taxon>
        <taxon>Magnoliopsida</taxon>
        <taxon>Liliopsida</taxon>
        <taxon>Poales</taxon>
        <taxon>Poaceae</taxon>
        <taxon>PACMAD clade</taxon>
        <taxon>Arundinoideae</taxon>
        <taxon>Arundineae</taxon>
        <taxon>Arundo</taxon>
    </lineage>
</organism>
<reference evidence="2" key="1">
    <citation type="submission" date="2014-09" db="EMBL/GenBank/DDBJ databases">
        <authorList>
            <person name="Magalhaes I.L.F."/>
            <person name="Oliveira U."/>
            <person name="Santos F.R."/>
            <person name="Vidigal T.H.D.A."/>
            <person name="Brescovit A.D."/>
            <person name="Santos A.J."/>
        </authorList>
    </citation>
    <scope>NUCLEOTIDE SEQUENCE</scope>
    <source>
        <tissue evidence="2">Shoot tissue taken approximately 20 cm above the soil surface</tissue>
    </source>
</reference>
<feature type="transmembrane region" description="Helical" evidence="1">
    <location>
        <begin position="12"/>
        <end position="35"/>
    </location>
</feature>
<keyword evidence="1" id="KW-1133">Transmembrane helix</keyword>
<proteinExistence type="predicted"/>
<keyword evidence="1" id="KW-0472">Membrane</keyword>
<protein>
    <submittedName>
        <fullName evidence="2">Uncharacterized protein</fullName>
    </submittedName>
</protein>
<dbReference type="EMBL" id="GBRH01232146">
    <property type="protein sequence ID" value="JAD65749.1"/>
    <property type="molecule type" value="Transcribed_RNA"/>
</dbReference>
<keyword evidence="1" id="KW-0812">Transmembrane</keyword>
<reference evidence="2" key="2">
    <citation type="journal article" date="2015" name="Data Brief">
        <title>Shoot transcriptome of the giant reed, Arundo donax.</title>
        <authorList>
            <person name="Barrero R.A."/>
            <person name="Guerrero F.D."/>
            <person name="Moolhuijzen P."/>
            <person name="Goolsby J.A."/>
            <person name="Tidwell J."/>
            <person name="Bellgard S.E."/>
            <person name="Bellgard M.I."/>
        </authorList>
    </citation>
    <scope>NUCLEOTIDE SEQUENCE</scope>
    <source>
        <tissue evidence="2">Shoot tissue taken approximately 20 cm above the soil surface</tissue>
    </source>
</reference>
<accession>A0A0A9BP74</accession>
<evidence type="ECO:0000313" key="2">
    <source>
        <dbReference type="EMBL" id="JAD65749.1"/>
    </source>
</evidence>